<dbReference type="SUPFAM" id="SSF49303">
    <property type="entry name" value="beta-Galactosidase/glucuronidase domain"/>
    <property type="match status" value="1"/>
</dbReference>
<dbReference type="PRINTS" id="PR00132">
    <property type="entry name" value="GLHYDRLASE2"/>
</dbReference>
<evidence type="ECO:0000256" key="1">
    <source>
        <dbReference type="ARBA" id="ARBA00007401"/>
    </source>
</evidence>
<dbReference type="Proteomes" id="UP000266118">
    <property type="component" value="Chromosome"/>
</dbReference>
<feature type="domain" description="Glycoside hydrolase family 2 catalytic" evidence="5">
    <location>
        <begin position="328"/>
        <end position="464"/>
    </location>
</feature>
<keyword evidence="3" id="KW-0326">Glycosidase</keyword>
<name>A0A386HUJ0_9BACT</name>
<keyword evidence="10" id="KW-1185">Reference proteome</keyword>
<dbReference type="InterPro" id="IPR017853">
    <property type="entry name" value="GH"/>
</dbReference>
<dbReference type="InterPro" id="IPR006102">
    <property type="entry name" value="Ig-like_GH2"/>
</dbReference>
<dbReference type="InterPro" id="IPR032311">
    <property type="entry name" value="DUF4982"/>
</dbReference>
<dbReference type="InterPro" id="IPR036156">
    <property type="entry name" value="Beta-gal/glucu_dom_sf"/>
</dbReference>
<dbReference type="Gene3D" id="3.20.20.80">
    <property type="entry name" value="Glycosidases"/>
    <property type="match status" value="1"/>
</dbReference>
<gene>
    <name evidence="9" type="ORF">D6B99_08670</name>
</gene>
<evidence type="ECO:0000313" key="10">
    <source>
        <dbReference type="Proteomes" id="UP000266118"/>
    </source>
</evidence>
<dbReference type="PANTHER" id="PTHR42732:SF1">
    <property type="entry name" value="BETA-MANNOSIDASE"/>
    <property type="match status" value="1"/>
</dbReference>
<dbReference type="InterPro" id="IPR051913">
    <property type="entry name" value="GH2_Domain-Containing"/>
</dbReference>
<dbReference type="GO" id="GO:0005975">
    <property type="term" value="P:carbohydrate metabolic process"/>
    <property type="evidence" value="ECO:0007669"/>
    <property type="project" value="InterPro"/>
</dbReference>
<dbReference type="InterPro" id="IPR008979">
    <property type="entry name" value="Galactose-bd-like_sf"/>
</dbReference>
<dbReference type="Pfam" id="PF11721">
    <property type="entry name" value="Malectin"/>
    <property type="match status" value="1"/>
</dbReference>
<reference evidence="9 10" key="1">
    <citation type="submission" date="2018-09" db="EMBL/GenBank/DDBJ databases">
        <title>Arachidicoccus sp. nov., a bacterium isolated from soil.</title>
        <authorList>
            <person name="Weon H.-Y."/>
            <person name="Kwon S.-W."/>
            <person name="Lee S.A."/>
        </authorList>
    </citation>
    <scope>NUCLEOTIDE SEQUENCE [LARGE SCALE GENOMIC DNA]</scope>
    <source>
        <strain evidence="9 10">KIS59-12</strain>
    </source>
</reference>
<dbReference type="InterPro" id="IPR006103">
    <property type="entry name" value="Glyco_hydro_2_cat"/>
</dbReference>
<dbReference type="SUPFAM" id="SSF51445">
    <property type="entry name" value="(Trans)glycosidases"/>
    <property type="match status" value="1"/>
</dbReference>
<dbReference type="Gene3D" id="2.60.40.10">
    <property type="entry name" value="Immunoglobulins"/>
    <property type="match status" value="2"/>
</dbReference>
<evidence type="ECO:0000259" key="5">
    <source>
        <dbReference type="Pfam" id="PF02836"/>
    </source>
</evidence>
<evidence type="ECO:0000256" key="3">
    <source>
        <dbReference type="ARBA" id="ARBA00023295"/>
    </source>
</evidence>
<dbReference type="InterPro" id="IPR006104">
    <property type="entry name" value="Glyco_hydro_2_N"/>
</dbReference>
<accession>A0A386HUJ0</accession>
<feature type="domain" description="Glycosyl hydrolases family 2 sugar binding" evidence="6">
    <location>
        <begin position="37"/>
        <end position="168"/>
    </location>
</feature>
<sequence>MLLTVKLQLPKSLVCISAFLLFVLIAKSQSYSRRDIIIDTGWHTIADSFNINAYPKFQDEGFKEKNWKHVSVPHNWDDYGGYIRLVHGNRHGYAWYRKEFKIKVPQNKQVFLYFEGVGSYATVWLNGKKVGYHAGGRTSFTLDITDVVDKDNRINLLAVRADHPANIRDLPWVCGGCSTEVGFSEGSQPMGIFRPVHIVITGNVRVQPFGVHIWNDTTVCAKSATLYTETTLKNYSAHEKQVNVINDLLDRDHKIVATQKTIIALSAGETKIVAQTFKDIKQVNLWSLEDPYLYHLVTTISDRTAVIDKDTTAYGIRWISWPIGKKHKTNQFLLNGKPVFINGIAGYEHAIGKSHAFTKEEIKSRVDMICAAGFNAFRDAHQPHNLLYQKYWEERGVLWWPQFSAHIWFDTPSFRKNFISLLKDWVIERRNNPSLILWGLQNESKLPKDFALQCCKLIRELDPTASSQRLITTCNGGEGTDWDVPQNWTGTYGGDPATYARDLKKQILVGEYGGWRTIDLHTEGEYKEDGPLSENRWCQLLEEKIMLANKVKDSVCGQFFWLFNSHDNPGRVQAGEGFRNLDRIGPVNYKGLLTSWEEPTDGYYMYRSNFTSAATSPMVYIVSHTWPERWLKPGIKDHITVYSNCDSVQLFNAVDSISLGTKTKNGIGTHFTWNNVNIQYNVLYAVGYYNGKKVANDVIVLHHLPAAPNFQKLFAKNTTVIESKAGYKYLYRMNCGGPAYLDTYNNLWSADRQLEGNDTFGSTSWTADYKGFPAYFASQRRVFDLIRNTKNGSLFQTFRYGRQKLKYVFPLKDGNYRVELYFIEPWWGKNAGNNCDGWRQFDVALNGTVVLNKLDIYKESGYCTALKKVINTTVKGGKLVISFPNTYSGQAVISAIAIASRNLDLNPAKQPAPIFSVGGVKNDLNDKMTIEDWMDIGQRQYFDRSFSFSHLPADLFGAEWLKMNKTESLLEKGFSLYPRKDIFLYIAINKKAKGDTAWLKGFTDTKTFIQTDRNNGENLEVYKRKYLKGYPIKLKSNYAANFDYVIAVQPITTLVPAYDLKPTTTFNIDKATYSKGIAEKKLDGKPRLQLLATKVSEWVIWKFILGVADYHSFKIKYANTSEKVINAKLELIAADGTIMQSSSVELNPSKPGKWNYINLQSKAMFNAGHYRIQIMFPPNSSKIFLSSFQLQ</sequence>
<organism evidence="9 10">
    <name type="scientific">Arachidicoccus soli</name>
    <dbReference type="NCBI Taxonomy" id="2341117"/>
    <lineage>
        <taxon>Bacteria</taxon>
        <taxon>Pseudomonadati</taxon>
        <taxon>Bacteroidota</taxon>
        <taxon>Chitinophagia</taxon>
        <taxon>Chitinophagales</taxon>
        <taxon>Chitinophagaceae</taxon>
        <taxon>Arachidicoccus</taxon>
    </lineage>
</organism>
<keyword evidence="2" id="KW-0378">Hydrolase</keyword>
<evidence type="ECO:0000259" key="7">
    <source>
        <dbReference type="Pfam" id="PF11721"/>
    </source>
</evidence>
<dbReference type="Pfam" id="PF02836">
    <property type="entry name" value="Glyco_hydro_2_C"/>
    <property type="match status" value="1"/>
</dbReference>
<dbReference type="KEGG" id="ark:D6B99_08670"/>
<dbReference type="Gene3D" id="2.60.120.430">
    <property type="entry name" value="Galactose-binding lectin"/>
    <property type="match status" value="1"/>
</dbReference>
<dbReference type="InterPro" id="IPR021720">
    <property type="entry name" value="Malectin_dom"/>
</dbReference>
<dbReference type="InterPro" id="IPR013783">
    <property type="entry name" value="Ig-like_fold"/>
</dbReference>
<dbReference type="InterPro" id="IPR006101">
    <property type="entry name" value="Glyco_hydro_2"/>
</dbReference>
<dbReference type="AlphaFoldDB" id="A0A386HUJ0"/>
<dbReference type="OrthoDB" id="9801077at2"/>
<feature type="domain" description="DUF4982" evidence="8">
    <location>
        <begin position="638"/>
        <end position="695"/>
    </location>
</feature>
<dbReference type="PANTHER" id="PTHR42732">
    <property type="entry name" value="BETA-GALACTOSIDASE"/>
    <property type="match status" value="1"/>
</dbReference>
<evidence type="ECO:0000259" key="8">
    <source>
        <dbReference type="Pfam" id="PF16355"/>
    </source>
</evidence>
<feature type="domain" description="Glycoside hydrolase family 2 immunoglobulin-like beta-sandwich" evidence="4">
    <location>
        <begin position="213"/>
        <end position="317"/>
    </location>
</feature>
<evidence type="ECO:0000256" key="2">
    <source>
        <dbReference type="ARBA" id="ARBA00022801"/>
    </source>
</evidence>
<dbReference type="GO" id="GO:0004553">
    <property type="term" value="F:hydrolase activity, hydrolyzing O-glycosyl compounds"/>
    <property type="evidence" value="ECO:0007669"/>
    <property type="project" value="InterPro"/>
</dbReference>
<evidence type="ECO:0000313" key="9">
    <source>
        <dbReference type="EMBL" id="AYD49362.1"/>
    </source>
</evidence>
<dbReference type="Pfam" id="PF16355">
    <property type="entry name" value="DUF4982"/>
    <property type="match status" value="1"/>
</dbReference>
<dbReference type="Gene3D" id="2.60.120.260">
    <property type="entry name" value="Galactose-binding domain-like"/>
    <property type="match status" value="1"/>
</dbReference>
<feature type="domain" description="Malectin" evidence="7">
    <location>
        <begin position="730"/>
        <end position="895"/>
    </location>
</feature>
<comment type="similarity">
    <text evidence="1">Belongs to the glycosyl hydrolase 2 family.</text>
</comment>
<dbReference type="Pfam" id="PF02837">
    <property type="entry name" value="Glyco_hydro_2_N"/>
    <property type="match status" value="1"/>
</dbReference>
<proteinExistence type="inferred from homology"/>
<dbReference type="SUPFAM" id="SSF49785">
    <property type="entry name" value="Galactose-binding domain-like"/>
    <property type="match status" value="1"/>
</dbReference>
<dbReference type="EMBL" id="CP032489">
    <property type="protein sequence ID" value="AYD49362.1"/>
    <property type="molecule type" value="Genomic_DNA"/>
</dbReference>
<protein>
    <submittedName>
        <fullName evidence="9">DUF4982 domain-containing protein</fullName>
    </submittedName>
</protein>
<evidence type="ECO:0000259" key="6">
    <source>
        <dbReference type="Pfam" id="PF02837"/>
    </source>
</evidence>
<evidence type="ECO:0000259" key="4">
    <source>
        <dbReference type="Pfam" id="PF00703"/>
    </source>
</evidence>
<dbReference type="Pfam" id="PF00703">
    <property type="entry name" value="Glyco_hydro_2"/>
    <property type="match status" value="1"/>
</dbReference>